<dbReference type="PROSITE" id="PS00108">
    <property type="entry name" value="PROTEIN_KINASE_ST"/>
    <property type="match status" value="1"/>
</dbReference>
<keyword evidence="2" id="KW-0547">Nucleotide-binding</keyword>
<feature type="compositionally biased region" description="Low complexity" evidence="5">
    <location>
        <begin position="814"/>
        <end position="823"/>
    </location>
</feature>
<keyword evidence="3 7" id="KW-0418">Kinase</keyword>
<feature type="region of interest" description="Disordered" evidence="5">
    <location>
        <begin position="169"/>
        <end position="309"/>
    </location>
</feature>
<feature type="compositionally biased region" description="Basic residues" evidence="5">
    <location>
        <begin position="298"/>
        <end position="308"/>
    </location>
</feature>
<feature type="compositionally biased region" description="Low complexity" evidence="5">
    <location>
        <begin position="835"/>
        <end position="853"/>
    </location>
</feature>
<gene>
    <name evidence="7" type="ORF">Esi_0401_0023</name>
</gene>
<accession>D8LMN1</accession>
<evidence type="ECO:0000256" key="1">
    <source>
        <dbReference type="ARBA" id="ARBA00022679"/>
    </source>
</evidence>
<reference evidence="7 8" key="1">
    <citation type="journal article" date="2010" name="Nature">
        <title>The Ectocarpus genome and the independent evolution of multicellularity in brown algae.</title>
        <authorList>
            <person name="Cock J.M."/>
            <person name="Sterck L."/>
            <person name="Rouze P."/>
            <person name="Scornet D."/>
            <person name="Allen A.E."/>
            <person name="Amoutzias G."/>
            <person name="Anthouard V."/>
            <person name="Artiguenave F."/>
            <person name="Aury J.M."/>
            <person name="Badger J.H."/>
            <person name="Beszteri B."/>
            <person name="Billiau K."/>
            <person name="Bonnet E."/>
            <person name="Bothwell J.H."/>
            <person name="Bowler C."/>
            <person name="Boyen C."/>
            <person name="Brownlee C."/>
            <person name="Carrano C.J."/>
            <person name="Charrier B."/>
            <person name="Cho G.Y."/>
            <person name="Coelho S.M."/>
            <person name="Collen J."/>
            <person name="Corre E."/>
            <person name="Da Silva C."/>
            <person name="Delage L."/>
            <person name="Delaroque N."/>
            <person name="Dittami S.M."/>
            <person name="Doulbeau S."/>
            <person name="Elias M."/>
            <person name="Farnham G."/>
            <person name="Gachon C.M."/>
            <person name="Gschloessl B."/>
            <person name="Heesch S."/>
            <person name="Jabbari K."/>
            <person name="Jubin C."/>
            <person name="Kawai H."/>
            <person name="Kimura K."/>
            <person name="Kloareg B."/>
            <person name="Kupper F.C."/>
            <person name="Lang D."/>
            <person name="Le Bail A."/>
            <person name="Leblanc C."/>
            <person name="Lerouge P."/>
            <person name="Lohr M."/>
            <person name="Lopez P.J."/>
            <person name="Martens C."/>
            <person name="Maumus F."/>
            <person name="Michel G."/>
            <person name="Miranda-Saavedra D."/>
            <person name="Morales J."/>
            <person name="Moreau H."/>
            <person name="Motomura T."/>
            <person name="Nagasato C."/>
            <person name="Napoli C.A."/>
            <person name="Nelson D.R."/>
            <person name="Nyvall-Collen P."/>
            <person name="Peters A.F."/>
            <person name="Pommier C."/>
            <person name="Potin P."/>
            <person name="Poulain J."/>
            <person name="Quesneville H."/>
            <person name="Read B."/>
            <person name="Rensing S.A."/>
            <person name="Ritter A."/>
            <person name="Rousvoal S."/>
            <person name="Samanta M."/>
            <person name="Samson G."/>
            <person name="Schroeder D.C."/>
            <person name="Segurens B."/>
            <person name="Strittmatter M."/>
            <person name="Tonon T."/>
            <person name="Tregear J.W."/>
            <person name="Valentin K."/>
            <person name="von Dassow P."/>
            <person name="Yamagishi T."/>
            <person name="Van de Peer Y."/>
            <person name="Wincker P."/>
        </authorList>
    </citation>
    <scope>NUCLEOTIDE SEQUENCE [LARGE SCALE GENOMIC DNA]</scope>
    <source>
        <strain evidence="8">Ec32 / CCAP1310/4</strain>
    </source>
</reference>
<feature type="compositionally biased region" description="Gly residues" evidence="5">
    <location>
        <begin position="79"/>
        <end position="92"/>
    </location>
</feature>
<feature type="compositionally biased region" description="Gly residues" evidence="5">
    <location>
        <begin position="854"/>
        <end position="868"/>
    </location>
</feature>
<feature type="compositionally biased region" description="Low complexity" evidence="5">
    <location>
        <begin position="11"/>
        <end position="25"/>
    </location>
</feature>
<dbReference type="Pfam" id="PF00069">
    <property type="entry name" value="Pkinase"/>
    <property type="match status" value="1"/>
</dbReference>
<feature type="compositionally biased region" description="Low complexity" evidence="5">
    <location>
        <begin position="185"/>
        <end position="197"/>
    </location>
</feature>
<keyword evidence="8" id="KW-1185">Reference proteome</keyword>
<dbReference type="CDD" id="cd06606">
    <property type="entry name" value="STKc_MAPKKK"/>
    <property type="match status" value="1"/>
</dbReference>
<dbReference type="InterPro" id="IPR050538">
    <property type="entry name" value="MAP_kinase_kinase_kinase"/>
</dbReference>
<dbReference type="InterPro" id="IPR008271">
    <property type="entry name" value="Ser/Thr_kinase_AS"/>
</dbReference>
<dbReference type="InterPro" id="IPR011009">
    <property type="entry name" value="Kinase-like_dom_sf"/>
</dbReference>
<dbReference type="Gene3D" id="1.10.510.10">
    <property type="entry name" value="Transferase(Phosphotransferase) domain 1"/>
    <property type="match status" value="1"/>
</dbReference>
<evidence type="ECO:0000313" key="7">
    <source>
        <dbReference type="EMBL" id="CBN79728.1"/>
    </source>
</evidence>
<feature type="region of interest" description="Disordered" evidence="5">
    <location>
        <begin position="892"/>
        <end position="988"/>
    </location>
</feature>
<dbReference type="STRING" id="2880.D8LMN1"/>
<feature type="compositionally biased region" description="Low complexity" evidence="5">
    <location>
        <begin position="241"/>
        <end position="250"/>
    </location>
</feature>
<evidence type="ECO:0000256" key="4">
    <source>
        <dbReference type="ARBA" id="ARBA00022840"/>
    </source>
</evidence>
<evidence type="ECO:0000256" key="5">
    <source>
        <dbReference type="SAM" id="MobiDB-lite"/>
    </source>
</evidence>
<keyword evidence="1" id="KW-0808">Transferase</keyword>
<feature type="compositionally biased region" description="Polar residues" evidence="5">
    <location>
        <begin position="939"/>
        <end position="952"/>
    </location>
</feature>
<feature type="compositionally biased region" description="Low complexity" evidence="5">
    <location>
        <begin position="207"/>
        <end position="220"/>
    </location>
</feature>
<feature type="compositionally biased region" description="Basic residues" evidence="5">
    <location>
        <begin position="768"/>
        <end position="783"/>
    </location>
</feature>
<evidence type="ECO:0000259" key="6">
    <source>
        <dbReference type="PROSITE" id="PS50011"/>
    </source>
</evidence>
<dbReference type="AlphaFoldDB" id="D8LMN1"/>
<dbReference type="SUPFAM" id="SSF56112">
    <property type="entry name" value="Protein kinase-like (PK-like)"/>
    <property type="match status" value="1"/>
</dbReference>
<feature type="region of interest" description="Disordered" evidence="5">
    <location>
        <begin position="726"/>
        <end position="878"/>
    </location>
</feature>
<proteinExistence type="predicted"/>
<dbReference type="GO" id="GO:0005524">
    <property type="term" value="F:ATP binding"/>
    <property type="evidence" value="ECO:0007669"/>
    <property type="project" value="UniProtKB-KW"/>
</dbReference>
<dbReference type="PANTHER" id="PTHR48016">
    <property type="entry name" value="MAP KINASE KINASE KINASE SSK2-RELATED-RELATED"/>
    <property type="match status" value="1"/>
</dbReference>
<feature type="compositionally biased region" description="Low complexity" evidence="5">
    <location>
        <begin position="119"/>
        <end position="133"/>
    </location>
</feature>
<evidence type="ECO:0000256" key="3">
    <source>
        <dbReference type="ARBA" id="ARBA00022777"/>
    </source>
</evidence>
<name>D8LMN1_ECTSI</name>
<organism evidence="7 8">
    <name type="scientific">Ectocarpus siliculosus</name>
    <name type="common">Brown alga</name>
    <name type="synonym">Conferva siliculosa</name>
    <dbReference type="NCBI Taxonomy" id="2880"/>
    <lineage>
        <taxon>Eukaryota</taxon>
        <taxon>Sar</taxon>
        <taxon>Stramenopiles</taxon>
        <taxon>Ochrophyta</taxon>
        <taxon>PX clade</taxon>
        <taxon>Phaeophyceae</taxon>
        <taxon>Ectocarpales</taxon>
        <taxon>Ectocarpaceae</taxon>
        <taxon>Ectocarpus</taxon>
    </lineage>
</organism>
<dbReference type="SMART" id="SM00220">
    <property type="entry name" value="S_TKc"/>
    <property type="match status" value="1"/>
</dbReference>
<dbReference type="InterPro" id="IPR000719">
    <property type="entry name" value="Prot_kinase_dom"/>
</dbReference>
<feature type="compositionally biased region" description="Gly residues" evidence="5">
    <location>
        <begin position="955"/>
        <end position="978"/>
    </location>
</feature>
<feature type="region of interest" description="Disordered" evidence="5">
    <location>
        <begin position="1"/>
        <end position="149"/>
    </location>
</feature>
<protein>
    <recommendedName>
        <fullName evidence="6">Protein kinase domain-containing protein</fullName>
    </recommendedName>
</protein>
<dbReference type="eggNOG" id="KOG0198">
    <property type="taxonomic scope" value="Eukaryota"/>
</dbReference>
<feature type="region of interest" description="Disordered" evidence="5">
    <location>
        <begin position="617"/>
        <end position="692"/>
    </location>
</feature>
<evidence type="ECO:0000313" key="8">
    <source>
        <dbReference type="Proteomes" id="UP000002630"/>
    </source>
</evidence>
<dbReference type="GO" id="GO:0004672">
    <property type="term" value="F:protein kinase activity"/>
    <property type="evidence" value="ECO:0007669"/>
    <property type="project" value="InterPro"/>
</dbReference>
<feature type="compositionally biased region" description="Gly residues" evidence="5">
    <location>
        <begin position="824"/>
        <end position="834"/>
    </location>
</feature>
<dbReference type="PROSITE" id="PS50011">
    <property type="entry name" value="PROTEIN_KINASE_DOM"/>
    <property type="match status" value="1"/>
</dbReference>
<feature type="compositionally biased region" description="Low complexity" evidence="5">
    <location>
        <begin position="282"/>
        <end position="296"/>
    </location>
</feature>
<dbReference type="OrthoDB" id="266718at2759"/>
<feature type="domain" description="Protein kinase" evidence="6">
    <location>
        <begin position="304"/>
        <end position="562"/>
    </location>
</feature>
<dbReference type="Proteomes" id="UP000002630">
    <property type="component" value="Unassembled WGS sequence"/>
</dbReference>
<feature type="compositionally biased region" description="Low complexity" evidence="5">
    <location>
        <begin position="753"/>
        <end position="762"/>
    </location>
</feature>
<keyword evidence="4" id="KW-0067">ATP-binding</keyword>
<dbReference type="EMBL" id="FN649760">
    <property type="protein sequence ID" value="CBN79728.1"/>
    <property type="molecule type" value="Genomic_DNA"/>
</dbReference>
<sequence>MRLMGPEGGRADVVAAGVGVHEGSASPPGSANTNPPPSPSLYDIGDDDATPRQQWSPVHTVGGSGGGAMKPSRTRGHHGGSSGGGTFAGVDGGELRAPAGKSNSSGAGDSTWGGGGSARNGNSKGGSSSNNTNIALSHQNKPRVASPDSPVLRVDLERLDLSVLALGEEGGPAIPADGRAGGGSAAASSGGRNNNNSELLHSRTFCSEPGGRPRSLGGRPSRAHALFVAPGKIGTGPASPPSSYSTHSESGGFASPTVRLASPFGLSSAGAGKGEHHHHHQQQQQQQQQQQFHPQQGRVKKGHWKKGKPIGVGSCGNVYLGMNEDTGELMAVKEITLETKDRLLTSLYNEIQVMHKLVHPHIVGYLGAELQDSKRKLCIFQEWVPAGSLHSLLGQFGALSDAMTRKYTRQVLEGLVYLHANRVIHRDVKSKNILVDDRGNVKLADFGCALVLKDDNGDGVEMSMKGTPLFMAPEMLLKRKCGKRVDVWSLGCAVLEMVTTRPPWADTFKHPVEIIEHFSENPGPPPLPEDLSPALREFLLSCFTWEAGRRPTSHQLVAHEYLLRDWRVSAVRGGDGTGSSGSGEDNDIPLEAMGRAPFMTRMRRCSSATLPELMQRSHAFGGRGGGGDPLAAFGTAPSGTLRPPSPRYGPGGVAAANSKRTPTRRRMYTESSSGSYSSAMPPPEGGGSAKPSAAGAVASAVAGATAAGGGTGGGVYQVAGGGAPGTGLVRRASMPHAGRSPPVSPDKPRRPGRGSSPGRCSSAVPMQHYHHHHHSHHNHHNHHLQAEEERLGSGPVGHARLRSMGDGIAGTGFGAATSGSSSSSGGGGERGGSGSSESGGRTDSEASVSRSSSGGRGAPAGVGAGGGHAMRKAAPTPTLPPIVRELLGTLEQGGGLREGEGGLLLHSGDTPPPMVRPLERSASGQPGQRGWRTAGGGNANPTAKATLLQQRSKAAGGGGSGRGGEWGVSDSRGGGGGASRQMANEPGE</sequence>
<dbReference type="InParanoid" id="D8LMN1"/>
<evidence type="ECO:0000256" key="2">
    <source>
        <dbReference type="ARBA" id="ARBA00022741"/>
    </source>
</evidence>